<dbReference type="PANTHER" id="PTHR35563:SF2">
    <property type="entry name" value="BARREL METAL-DEPENDENT HYDROLASE, PUTATIVE (AFU_ORTHOLOGUE AFUA_1G16240)-RELATED"/>
    <property type="match status" value="1"/>
</dbReference>
<gene>
    <name evidence="2" type="ORF">RY831_26645</name>
</gene>
<sequence length="227" mass="25157">MLDATGMTYGVLIQVSVHGTDNRLMRQTLRAHHERLRGIAVMPLSLPENEYVAAREDGVVGLRLNVLFGGGIGFDALSEYDALARDMGWHLQFLISVKDLPALAPAISKLRAPFVVDHMGHFPAERGVDAPGFRTLVELIRDGGWVKLSGAYRLSPTLPYKDTVALAQALFNAAPDRCVWGSDWPHVAHYGHMMNVGDLLETLAMWLPCESDRNRVLVDNAHRLYGF</sequence>
<dbReference type="EMBL" id="JAWIIV010000035">
    <property type="protein sequence ID" value="MEC4722744.1"/>
    <property type="molecule type" value="Genomic_DNA"/>
</dbReference>
<reference evidence="2 3" key="1">
    <citation type="submission" date="2023-10" db="EMBL/GenBank/DDBJ databases">
        <title>Noviherbaspirillum sp. CPCC 100848 genome assembly.</title>
        <authorList>
            <person name="Li X.Y."/>
            <person name="Fang X.M."/>
        </authorList>
    </citation>
    <scope>NUCLEOTIDE SEQUENCE [LARGE SCALE GENOMIC DNA]</scope>
    <source>
        <strain evidence="2 3">CPCC 100848</strain>
    </source>
</reference>
<protein>
    <submittedName>
        <fullName evidence="2">Amidohydrolase family protein</fullName>
    </submittedName>
</protein>
<keyword evidence="3" id="KW-1185">Reference proteome</keyword>
<proteinExistence type="predicted"/>
<feature type="domain" description="Amidohydrolase-related" evidence="1">
    <location>
        <begin position="3"/>
        <end position="227"/>
    </location>
</feature>
<dbReference type="InterPro" id="IPR032466">
    <property type="entry name" value="Metal_Hydrolase"/>
</dbReference>
<comment type="caution">
    <text evidence="2">The sequence shown here is derived from an EMBL/GenBank/DDBJ whole genome shotgun (WGS) entry which is preliminary data.</text>
</comment>
<dbReference type="SUPFAM" id="SSF51556">
    <property type="entry name" value="Metallo-dependent hydrolases"/>
    <property type="match status" value="1"/>
</dbReference>
<dbReference type="InterPro" id="IPR006680">
    <property type="entry name" value="Amidohydro-rel"/>
</dbReference>
<organism evidence="2 3">
    <name type="scientific">Noviherbaspirillum album</name>
    <dbReference type="NCBI Taxonomy" id="3080276"/>
    <lineage>
        <taxon>Bacteria</taxon>
        <taxon>Pseudomonadati</taxon>
        <taxon>Pseudomonadota</taxon>
        <taxon>Betaproteobacteria</taxon>
        <taxon>Burkholderiales</taxon>
        <taxon>Oxalobacteraceae</taxon>
        <taxon>Noviherbaspirillum</taxon>
    </lineage>
</organism>
<dbReference type="Proteomes" id="UP001352263">
    <property type="component" value="Unassembled WGS sequence"/>
</dbReference>
<evidence type="ECO:0000313" key="2">
    <source>
        <dbReference type="EMBL" id="MEC4722744.1"/>
    </source>
</evidence>
<accession>A0ABU6JI30</accession>
<dbReference type="RefSeq" id="WP_326509402.1">
    <property type="nucleotide sequence ID" value="NZ_JAWIIV010000035.1"/>
</dbReference>
<dbReference type="Gene3D" id="3.20.20.140">
    <property type="entry name" value="Metal-dependent hydrolases"/>
    <property type="match status" value="1"/>
</dbReference>
<evidence type="ECO:0000259" key="1">
    <source>
        <dbReference type="Pfam" id="PF04909"/>
    </source>
</evidence>
<dbReference type="InterPro" id="IPR052358">
    <property type="entry name" value="Aro_Compnd_Degr_Hydrolases"/>
</dbReference>
<evidence type="ECO:0000313" key="3">
    <source>
        <dbReference type="Proteomes" id="UP001352263"/>
    </source>
</evidence>
<dbReference type="PANTHER" id="PTHR35563">
    <property type="entry name" value="BARREL METAL-DEPENDENT HYDROLASE, PUTATIVE (AFU_ORTHOLOGUE AFUA_1G16240)-RELATED"/>
    <property type="match status" value="1"/>
</dbReference>
<name>A0ABU6JI30_9BURK</name>
<dbReference type="Pfam" id="PF04909">
    <property type="entry name" value="Amidohydro_2"/>
    <property type="match status" value="1"/>
</dbReference>